<keyword evidence="6 10" id="KW-0812">Transmembrane</keyword>
<proteinExistence type="inferred from homology"/>
<dbReference type="AlphaFoldDB" id="A0A0E3LW79"/>
<evidence type="ECO:0000256" key="6">
    <source>
        <dbReference type="ARBA" id="ARBA00022692"/>
    </source>
</evidence>
<dbReference type="EMBL" id="CP009513">
    <property type="protein sequence ID" value="AKB68301.1"/>
    <property type="molecule type" value="Genomic_DNA"/>
</dbReference>
<keyword evidence="7 10" id="KW-1133">Transmembrane helix</keyword>
<keyword evidence="9" id="KW-0046">Antibiotic resistance</keyword>
<dbReference type="GO" id="GO:0015297">
    <property type="term" value="F:antiporter activity"/>
    <property type="evidence" value="ECO:0007669"/>
    <property type="project" value="InterPro"/>
</dbReference>
<dbReference type="InterPro" id="IPR048279">
    <property type="entry name" value="MdtK-like"/>
</dbReference>
<feature type="transmembrane region" description="Helical" evidence="10">
    <location>
        <begin position="289"/>
        <end position="310"/>
    </location>
</feature>
<dbReference type="NCBIfam" id="TIGR00797">
    <property type="entry name" value="matE"/>
    <property type="match status" value="1"/>
</dbReference>
<dbReference type="GO" id="GO:0046677">
    <property type="term" value="P:response to antibiotic"/>
    <property type="evidence" value="ECO:0007669"/>
    <property type="project" value="UniProtKB-KW"/>
</dbReference>
<feature type="transmembrane region" description="Helical" evidence="10">
    <location>
        <begin position="322"/>
        <end position="342"/>
    </location>
</feature>
<dbReference type="CDD" id="cd13143">
    <property type="entry name" value="MATE_MepA_like"/>
    <property type="match status" value="1"/>
</dbReference>
<evidence type="ECO:0000256" key="8">
    <source>
        <dbReference type="ARBA" id="ARBA00023136"/>
    </source>
</evidence>
<evidence type="ECO:0000256" key="5">
    <source>
        <dbReference type="ARBA" id="ARBA00022475"/>
    </source>
</evidence>
<protein>
    <recommendedName>
        <fullName evidence="3">Multidrug export protein MepA</fullName>
    </recommendedName>
</protein>
<dbReference type="GO" id="GO:0042910">
    <property type="term" value="F:xenobiotic transmembrane transporter activity"/>
    <property type="evidence" value="ECO:0007669"/>
    <property type="project" value="InterPro"/>
</dbReference>
<dbReference type="InterPro" id="IPR051327">
    <property type="entry name" value="MATE_MepA_subfamily"/>
</dbReference>
<keyword evidence="5" id="KW-1003">Cell membrane</keyword>
<evidence type="ECO:0000256" key="2">
    <source>
        <dbReference type="ARBA" id="ARBA00008417"/>
    </source>
</evidence>
<dbReference type="InterPro" id="IPR002528">
    <property type="entry name" value="MATE_fam"/>
</dbReference>
<dbReference type="Pfam" id="PF01554">
    <property type="entry name" value="MatE"/>
    <property type="match status" value="2"/>
</dbReference>
<dbReference type="GO" id="GO:0005886">
    <property type="term" value="C:plasma membrane"/>
    <property type="evidence" value="ECO:0007669"/>
    <property type="project" value="UniProtKB-SubCell"/>
</dbReference>
<feature type="transmembrane region" description="Helical" evidence="10">
    <location>
        <begin position="362"/>
        <end position="386"/>
    </location>
</feature>
<keyword evidence="4" id="KW-0813">Transport</keyword>
<accession>A0A0E3LW79</accession>
<keyword evidence="8 10" id="KW-0472">Membrane</keyword>
<feature type="transmembrane region" description="Helical" evidence="10">
    <location>
        <begin position="54"/>
        <end position="77"/>
    </location>
</feature>
<dbReference type="PANTHER" id="PTHR43823:SF3">
    <property type="entry name" value="MULTIDRUG EXPORT PROTEIN MEPA"/>
    <property type="match status" value="1"/>
</dbReference>
<gene>
    <name evidence="11" type="ORF">MSMAL_1758</name>
</gene>
<feature type="transmembrane region" description="Helical" evidence="10">
    <location>
        <begin position="421"/>
        <end position="440"/>
    </location>
</feature>
<feature type="transmembrane region" description="Helical" evidence="10">
    <location>
        <begin position="98"/>
        <end position="120"/>
    </location>
</feature>
<evidence type="ECO:0000313" key="12">
    <source>
        <dbReference type="Proteomes" id="UP000033063"/>
    </source>
</evidence>
<dbReference type="PIRSF" id="PIRSF006603">
    <property type="entry name" value="DinF"/>
    <property type="match status" value="1"/>
</dbReference>
<dbReference type="RefSeq" id="WP_011035089.1">
    <property type="nucleotide sequence ID" value="NZ_CP009513.1"/>
</dbReference>
<evidence type="ECO:0000256" key="1">
    <source>
        <dbReference type="ARBA" id="ARBA00004651"/>
    </source>
</evidence>
<feature type="transmembrane region" description="Helical" evidence="10">
    <location>
        <begin position="140"/>
        <end position="161"/>
    </location>
</feature>
<evidence type="ECO:0000256" key="4">
    <source>
        <dbReference type="ARBA" id="ARBA00022448"/>
    </source>
</evidence>
<comment type="subcellular location">
    <subcellularLocation>
        <location evidence="1">Cell membrane</location>
        <topology evidence="1">Multi-pass membrane protein</topology>
    </subcellularLocation>
</comment>
<reference evidence="11 12" key="1">
    <citation type="submission" date="2014-07" db="EMBL/GenBank/DDBJ databases">
        <title>Methanogenic archaea and the global carbon cycle.</title>
        <authorList>
            <person name="Henriksen J.R."/>
            <person name="Luke J."/>
            <person name="Reinhart S."/>
            <person name="Benedict M.N."/>
            <person name="Youngblut N.D."/>
            <person name="Metcalf M.E."/>
            <person name="Whitaker R.J."/>
            <person name="Metcalf W.W."/>
        </authorList>
    </citation>
    <scope>NUCLEOTIDE SEQUENCE [LARGE SCALE GENOMIC DNA]</scope>
    <source>
        <strain evidence="11 12">LYC</strain>
    </source>
</reference>
<sequence length="473" mass="51049">MEQKSEFLGKESIGKLLFKLSAPVIVGMLVQALYNVVDTFFVGQVYGADSVQAIGGLSIAFPIQMIIMAFGVVLGTGGSSIISRALGAKELEKAEKTLGNVFSLSLILSIIIAIPYLLFLDTILEIFGATPGIMPYAREYLEYIILGAVFFVFGVAVQNIVRAEGNARLAMNVMLIGAGLNIILDPVFMFGLDMGVKGAAIATVLSQVVSSIWLLQYCLKGKGAVHFKSRYLKPDIKIIKDIGSIGVGSFVMQISSSIMMIFVYNALATYGGDVAVAVFGVIIKVNSFIFLPLLGMSFGLQPIVGYNYGAKQFGRIARAIKLTLMATTAFGTFGLLVIYFFTEQILGLFSADPQYLDVGTHAVKIMLLGMPLVGLNVVSMTVFQALGKARPSFLLSLSRQILFLIPLVVILPGFYELDGVWAAYPISDVLSFLLSGYLLLRIYRIFKEHPGSPGITAAKELAVSRGVESSLDR</sequence>
<evidence type="ECO:0000256" key="10">
    <source>
        <dbReference type="SAM" id="Phobius"/>
    </source>
</evidence>
<name>A0A0E3LW79_METMZ</name>
<evidence type="ECO:0000256" key="3">
    <source>
        <dbReference type="ARBA" id="ARBA00022106"/>
    </source>
</evidence>
<feature type="transmembrane region" description="Helical" evidence="10">
    <location>
        <begin position="173"/>
        <end position="192"/>
    </location>
</feature>
<feature type="transmembrane region" description="Helical" evidence="10">
    <location>
        <begin position="198"/>
        <end position="219"/>
    </location>
</feature>
<comment type="similarity">
    <text evidence="2">Belongs to the multi antimicrobial extrusion (MATE) (TC 2.A.66.1) family. MepA subfamily.</text>
</comment>
<feature type="transmembrane region" description="Helical" evidence="10">
    <location>
        <begin position="393"/>
        <end position="415"/>
    </location>
</feature>
<feature type="transmembrane region" description="Helical" evidence="10">
    <location>
        <begin position="262"/>
        <end position="283"/>
    </location>
</feature>
<dbReference type="PANTHER" id="PTHR43823">
    <property type="entry name" value="SPORULATION PROTEIN YKVU"/>
    <property type="match status" value="1"/>
</dbReference>
<organism evidence="11 12">
    <name type="scientific">Methanosarcina mazei LYC</name>
    <dbReference type="NCBI Taxonomy" id="1434114"/>
    <lineage>
        <taxon>Archaea</taxon>
        <taxon>Methanobacteriati</taxon>
        <taxon>Methanobacteriota</taxon>
        <taxon>Stenosarchaea group</taxon>
        <taxon>Methanomicrobia</taxon>
        <taxon>Methanosarcinales</taxon>
        <taxon>Methanosarcinaceae</taxon>
        <taxon>Methanosarcina</taxon>
    </lineage>
</organism>
<evidence type="ECO:0000256" key="9">
    <source>
        <dbReference type="ARBA" id="ARBA00023251"/>
    </source>
</evidence>
<evidence type="ECO:0000313" key="11">
    <source>
        <dbReference type="EMBL" id="AKB68301.1"/>
    </source>
</evidence>
<dbReference type="Proteomes" id="UP000033063">
    <property type="component" value="Chromosome"/>
</dbReference>
<dbReference type="PATRIC" id="fig|1434114.4.peg.2237"/>
<feature type="transmembrane region" description="Helical" evidence="10">
    <location>
        <begin position="16"/>
        <end position="34"/>
    </location>
</feature>
<evidence type="ECO:0000256" key="7">
    <source>
        <dbReference type="ARBA" id="ARBA00022989"/>
    </source>
</evidence>
<dbReference type="InterPro" id="IPR045070">
    <property type="entry name" value="MATE_MepA-like"/>
</dbReference>
<dbReference type="GeneID" id="24851143"/>
<dbReference type="HOGENOM" id="CLU_012893_0_0_2"/>